<accession>B8IW03</accession>
<dbReference type="HOGENOM" id="CLU_026974_4_1_5"/>
<name>B8IW03_METNO</name>
<dbReference type="CDD" id="cd13589">
    <property type="entry name" value="PBP2_polyamine_RpCGA009"/>
    <property type="match status" value="1"/>
</dbReference>
<dbReference type="GO" id="GO:0030288">
    <property type="term" value="C:outer membrane-bounded periplasmic space"/>
    <property type="evidence" value="ECO:0007669"/>
    <property type="project" value="TreeGrafter"/>
</dbReference>
<evidence type="ECO:0000313" key="4">
    <source>
        <dbReference type="Proteomes" id="UP000008207"/>
    </source>
</evidence>
<keyword evidence="4" id="KW-1185">Reference proteome</keyword>
<dbReference type="AlphaFoldDB" id="B8IW03"/>
<reference evidence="4" key="1">
    <citation type="submission" date="2009-01" db="EMBL/GenBank/DDBJ databases">
        <title>Complete sequence of plasmid 1 of Methylobacterium nodulans ORS 2060.</title>
        <authorList>
            <consortium name="US DOE Joint Genome Institute"/>
            <person name="Lucas S."/>
            <person name="Copeland A."/>
            <person name="Lapidus A."/>
            <person name="Glavina del Rio T."/>
            <person name="Dalin E."/>
            <person name="Tice H."/>
            <person name="Bruce D."/>
            <person name="Goodwin L."/>
            <person name="Pitluck S."/>
            <person name="Sims D."/>
            <person name="Brettin T."/>
            <person name="Detter J.C."/>
            <person name="Han C."/>
            <person name="Larimer F."/>
            <person name="Land M."/>
            <person name="Hauser L."/>
            <person name="Kyrpides N."/>
            <person name="Ivanova N."/>
            <person name="Marx C.J."/>
            <person name="Richardson P."/>
        </authorList>
    </citation>
    <scope>NUCLEOTIDE SEQUENCE [LARGE SCALE GENOMIC DNA]</scope>
    <source>
        <strain evidence="4">LMG 21967 / CNCM I-2342 / ORS 2060</strain>
        <plasmid evidence="4">Plasmid pMNOD01</plasmid>
    </source>
</reference>
<protein>
    <submittedName>
        <fullName evidence="3">Extracellular solute-binding protein family 1</fullName>
    </submittedName>
</protein>
<sequence length="346" mass="37566">MPTLTRTRSVAASLVAVTAVASGQARAADLTVTAFGGVWEKSLRTCYIEPFQKQTGKTVDVVLGTGPQYVAQISANPQKPPIDVLLHLIDSAEDAKNKGLVETIDPAKVPNLADVPEPFKRIAGGTAVATHYGAAGLAYNADRIKNPPKTWAEFIDRTIKGDWQASLPGINVASTTPTAVIWNFNDVLGGKGADVAPAVAKLKAMRDSGNIVFWNDVNQFLTQMQSGEAEIGIYWDGRAWAAKDGGFKALNFVYPEPGGVVSPTVVQKVKNGSPLAWDFINFLFAPDRQSCWAAAIQYPVVNTKAEYKPEQKARMPSWQSVRWPPFAEILANNAQWVETWNKQIGR</sequence>
<organism evidence="3 4">
    <name type="scientific">Methylobacterium nodulans (strain LMG 21967 / CNCM I-2342 / ORS 2060)</name>
    <dbReference type="NCBI Taxonomy" id="460265"/>
    <lineage>
        <taxon>Bacteria</taxon>
        <taxon>Pseudomonadati</taxon>
        <taxon>Pseudomonadota</taxon>
        <taxon>Alphaproteobacteria</taxon>
        <taxon>Hyphomicrobiales</taxon>
        <taxon>Methylobacteriaceae</taxon>
        <taxon>Methylobacterium</taxon>
    </lineage>
</organism>
<dbReference type="PANTHER" id="PTHR30006">
    <property type="entry name" value="THIAMINE-BINDING PERIPLASMIC PROTEIN-RELATED"/>
    <property type="match status" value="1"/>
</dbReference>
<evidence type="ECO:0000256" key="1">
    <source>
        <dbReference type="ARBA" id="ARBA00022729"/>
    </source>
</evidence>
<dbReference type="KEGG" id="mno:Mnod_8489"/>
<dbReference type="Proteomes" id="UP000008207">
    <property type="component" value="Plasmid pMNOD01"/>
</dbReference>
<gene>
    <name evidence="3" type="ordered locus">Mnod_8489</name>
</gene>
<dbReference type="Gene3D" id="3.40.190.10">
    <property type="entry name" value="Periplasmic binding protein-like II"/>
    <property type="match status" value="2"/>
</dbReference>
<feature type="signal peptide" evidence="2">
    <location>
        <begin position="1"/>
        <end position="27"/>
    </location>
</feature>
<evidence type="ECO:0000256" key="2">
    <source>
        <dbReference type="SAM" id="SignalP"/>
    </source>
</evidence>
<dbReference type="EMBL" id="CP001350">
    <property type="protein sequence ID" value="ACL62593.1"/>
    <property type="molecule type" value="Genomic_DNA"/>
</dbReference>
<geneLocation type="plasmid" evidence="3 4">
    <name>pMNOD01</name>
</geneLocation>
<dbReference type="SUPFAM" id="SSF53850">
    <property type="entry name" value="Periplasmic binding protein-like II"/>
    <property type="match status" value="1"/>
</dbReference>
<proteinExistence type="predicted"/>
<dbReference type="PANTHER" id="PTHR30006:SF2">
    <property type="entry name" value="ABC TRANSPORTER SUBSTRATE-BINDING PROTEIN"/>
    <property type="match status" value="1"/>
</dbReference>
<dbReference type="GO" id="GO:0030976">
    <property type="term" value="F:thiamine pyrophosphate binding"/>
    <property type="evidence" value="ECO:0007669"/>
    <property type="project" value="TreeGrafter"/>
</dbReference>
<dbReference type="OrthoDB" id="9766989at2"/>
<evidence type="ECO:0000313" key="3">
    <source>
        <dbReference type="EMBL" id="ACL62593.1"/>
    </source>
</evidence>
<feature type="chain" id="PRO_5002874844" evidence="2">
    <location>
        <begin position="28"/>
        <end position="346"/>
    </location>
</feature>
<keyword evidence="1 2" id="KW-0732">Signal</keyword>
<dbReference type="RefSeq" id="WP_015934132.1">
    <property type="nucleotide sequence ID" value="NC_011892.1"/>
</dbReference>
<dbReference type="GO" id="GO:0015888">
    <property type="term" value="P:thiamine transport"/>
    <property type="evidence" value="ECO:0007669"/>
    <property type="project" value="TreeGrafter"/>
</dbReference>
<keyword evidence="3" id="KW-0614">Plasmid</keyword>
<dbReference type="Pfam" id="PF13343">
    <property type="entry name" value="SBP_bac_6"/>
    <property type="match status" value="1"/>
</dbReference>
<dbReference type="GO" id="GO:0030975">
    <property type="term" value="F:thiamine binding"/>
    <property type="evidence" value="ECO:0007669"/>
    <property type="project" value="TreeGrafter"/>
</dbReference>